<dbReference type="InterPro" id="IPR021765">
    <property type="entry name" value="UstYa-like"/>
</dbReference>
<organism evidence="11 12">
    <name type="scientific">Gnomoniopsis smithogilvyi</name>
    <dbReference type="NCBI Taxonomy" id="1191159"/>
    <lineage>
        <taxon>Eukaryota</taxon>
        <taxon>Fungi</taxon>
        <taxon>Dikarya</taxon>
        <taxon>Ascomycota</taxon>
        <taxon>Pezizomycotina</taxon>
        <taxon>Sordariomycetes</taxon>
        <taxon>Sordariomycetidae</taxon>
        <taxon>Diaporthales</taxon>
        <taxon>Gnomoniaceae</taxon>
        <taxon>Gnomoniopsis</taxon>
    </lineage>
</organism>
<dbReference type="PANTHER" id="PTHR33365:SF4">
    <property type="entry name" value="CYCLOCHLOROTINE BIOSYNTHESIS PROTEIN O"/>
    <property type="match status" value="1"/>
</dbReference>
<evidence type="ECO:0000256" key="7">
    <source>
        <dbReference type="ARBA" id="ARBA00023136"/>
    </source>
</evidence>
<gene>
    <name evidence="11" type="ORF">N0V93_004832</name>
</gene>
<evidence type="ECO:0000256" key="4">
    <source>
        <dbReference type="ARBA" id="ARBA00022989"/>
    </source>
</evidence>
<dbReference type="GO" id="GO:0016020">
    <property type="term" value="C:membrane"/>
    <property type="evidence" value="ECO:0007669"/>
    <property type="project" value="UniProtKB-SubCell"/>
</dbReference>
<comment type="pathway">
    <text evidence="2">Mycotoxin biosynthesis.</text>
</comment>
<feature type="region of interest" description="Disordered" evidence="10">
    <location>
        <begin position="1"/>
        <end position="28"/>
    </location>
</feature>
<name>A0A9W8YTD7_9PEZI</name>
<dbReference type="OrthoDB" id="3687641at2759"/>
<keyword evidence="6" id="KW-0843">Virulence</keyword>
<evidence type="ECO:0000313" key="12">
    <source>
        <dbReference type="Proteomes" id="UP001140453"/>
    </source>
</evidence>
<evidence type="ECO:0000256" key="1">
    <source>
        <dbReference type="ARBA" id="ARBA00004167"/>
    </source>
</evidence>
<keyword evidence="7" id="KW-0472">Membrane</keyword>
<dbReference type="Proteomes" id="UP001140453">
    <property type="component" value="Unassembled WGS sequence"/>
</dbReference>
<keyword evidence="5" id="KW-0560">Oxidoreductase</keyword>
<accession>A0A9W8YTD7</accession>
<evidence type="ECO:0000256" key="9">
    <source>
        <dbReference type="ARBA" id="ARBA00035112"/>
    </source>
</evidence>
<evidence type="ECO:0000256" key="3">
    <source>
        <dbReference type="ARBA" id="ARBA00022692"/>
    </source>
</evidence>
<reference evidence="11" key="1">
    <citation type="submission" date="2022-10" db="EMBL/GenBank/DDBJ databases">
        <title>Tapping the CABI collections for fungal endophytes: first genome assemblies for Collariella, Neodidymelliopsis, Ascochyta clinopodiicola, Didymella pomorum, Didymosphaeria variabile, Neocosmospora piperis and Neocucurbitaria cava.</title>
        <authorList>
            <person name="Hill R."/>
        </authorList>
    </citation>
    <scope>NUCLEOTIDE SEQUENCE</scope>
    <source>
        <strain evidence="11">IMI 355082</strain>
    </source>
</reference>
<keyword evidence="3" id="KW-0812">Transmembrane</keyword>
<evidence type="ECO:0008006" key="13">
    <source>
        <dbReference type="Google" id="ProtNLM"/>
    </source>
</evidence>
<comment type="subcellular location">
    <subcellularLocation>
        <location evidence="1">Membrane</location>
        <topology evidence="1">Single-pass membrane protein</topology>
    </subcellularLocation>
</comment>
<comment type="caution">
    <text evidence="11">The sequence shown here is derived from an EMBL/GenBank/DDBJ whole genome shotgun (WGS) entry which is preliminary data.</text>
</comment>
<dbReference type="EMBL" id="JAPEVB010000003">
    <property type="protein sequence ID" value="KAJ4391215.1"/>
    <property type="molecule type" value="Genomic_DNA"/>
</dbReference>
<keyword evidence="12" id="KW-1185">Reference proteome</keyword>
<keyword evidence="4" id="KW-1133">Transmembrane helix</keyword>
<evidence type="ECO:0000313" key="11">
    <source>
        <dbReference type="EMBL" id="KAJ4391215.1"/>
    </source>
</evidence>
<evidence type="ECO:0000256" key="8">
    <source>
        <dbReference type="ARBA" id="ARBA00023180"/>
    </source>
</evidence>
<dbReference type="GO" id="GO:0043386">
    <property type="term" value="P:mycotoxin biosynthetic process"/>
    <property type="evidence" value="ECO:0007669"/>
    <property type="project" value="InterPro"/>
</dbReference>
<dbReference type="AlphaFoldDB" id="A0A9W8YTD7"/>
<proteinExistence type="inferred from homology"/>
<evidence type="ECO:0000256" key="2">
    <source>
        <dbReference type="ARBA" id="ARBA00004685"/>
    </source>
</evidence>
<evidence type="ECO:0000256" key="10">
    <source>
        <dbReference type="SAM" id="MobiDB-lite"/>
    </source>
</evidence>
<protein>
    <recommendedName>
        <fullName evidence="13">Cyclochlorotine biosynthesis protein O</fullName>
    </recommendedName>
</protein>
<dbReference type="PANTHER" id="PTHR33365">
    <property type="entry name" value="YALI0B05434P"/>
    <property type="match status" value="1"/>
</dbReference>
<keyword evidence="8" id="KW-0325">Glycoprotein</keyword>
<dbReference type="GO" id="GO:0016491">
    <property type="term" value="F:oxidoreductase activity"/>
    <property type="evidence" value="ECO:0007669"/>
    <property type="project" value="UniProtKB-KW"/>
</dbReference>
<comment type="similarity">
    <text evidence="9">Belongs to the ustYa family.</text>
</comment>
<dbReference type="Pfam" id="PF11807">
    <property type="entry name" value="UstYa"/>
    <property type="match status" value="1"/>
</dbReference>
<sequence length="276" mass="32052">MPKVYRAVPVDEEQSRSSSDTVYEEKESGAIRLQSDKFERDPRTRVLDFLAKNWMWIAHTLLLSTSLVLFTLSFCQRTARISDLQVTEQYSSYSPVAPIVKYETVRYNLTPVVDGPFVGYGVDVDKAWDSIANDMGDQMISQQELDRLGLPRNSLKVKDPATGKEGYRAAVEVFHQLHCLNLLRQAIYKDYYKNIYSDIQEEEEGLHGHIDHCLEAIRINLMCTSDIGIFTFREYPEYGYEKDDFWPDFSTLHTCRNFDDVHKWAIDHTVSWTHDV</sequence>
<evidence type="ECO:0000256" key="6">
    <source>
        <dbReference type="ARBA" id="ARBA00023026"/>
    </source>
</evidence>
<evidence type="ECO:0000256" key="5">
    <source>
        <dbReference type="ARBA" id="ARBA00023002"/>
    </source>
</evidence>